<evidence type="ECO:0000313" key="8">
    <source>
        <dbReference type="EMBL" id="KAA8652923.1"/>
    </source>
</evidence>
<dbReference type="Proteomes" id="UP000324241">
    <property type="component" value="Unassembled WGS sequence"/>
</dbReference>
<feature type="chain" id="PRO_5024351544" description="FAD-binding domain-containing protein" evidence="6">
    <location>
        <begin position="19"/>
        <end position="443"/>
    </location>
</feature>
<dbReference type="SUPFAM" id="SSF54373">
    <property type="entry name" value="FAD-linked reductases, C-terminal domain"/>
    <property type="match status" value="1"/>
</dbReference>
<dbReference type="PANTHER" id="PTHR13789:SF215">
    <property type="entry name" value="FAD-BINDING DOMAIN-CONTAINING PROTEIN-RELATED"/>
    <property type="match status" value="1"/>
</dbReference>
<evidence type="ECO:0000256" key="3">
    <source>
        <dbReference type="ARBA" id="ARBA00022827"/>
    </source>
</evidence>
<evidence type="ECO:0000313" key="9">
    <source>
        <dbReference type="Proteomes" id="UP000324241"/>
    </source>
</evidence>
<keyword evidence="5" id="KW-0503">Monooxygenase</keyword>
<gene>
    <name evidence="8" type="ORF">ATNIH1004_001832</name>
</gene>
<dbReference type="RefSeq" id="XP_033432284.1">
    <property type="nucleotide sequence ID" value="XM_033566527.1"/>
</dbReference>
<accession>A0A5M9N6L4</accession>
<feature type="domain" description="FAD-binding" evidence="7">
    <location>
        <begin position="4"/>
        <end position="341"/>
    </location>
</feature>
<sequence>MPLQVIVVGAGIAGLCAATAMKQAGHRVEIFEKSRFLSEVGAAVILSPNSSSVLAHLGFSFERAHVRQLNTWETVDGITLETMGSIDQSRCEEKFGMPLMGVHRVDLHNELMRLAESRQEDFSPAICTIRCGAQVVRISPDDGFIELQDGQRHYADLIVAADGLHSIARAPVVGEDGLKSTLTGFNAFRFLIPSSMIRGNPEFDEILAWKSDGLTVLADTCDKVNERHMAWYECQDGAVQNLVGIHPSTATLKSEDNEANRKVMLEEFGHFHPNITKLMKIAPEIRSWPLMQNDPLHRWSKGKVLIIGDAAHAMLPFGGQGANQAIEDGGALGRLFQELEDPAEIPHRLALFDMVRRKRASRIQILSTVRIGKEKQVEKELEKYAEPGVLLPTNFEERTYHDFSFKVLKRCEEVLAAPQLPNLGSIRQENLLGSHSTRIPLAL</sequence>
<keyword evidence="6" id="KW-0732">Signal</keyword>
<dbReference type="VEuPathDB" id="FungiDB:EYZ11_006384"/>
<feature type="signal peptide" evidence="6">
    <location>
        <begin position="1"/>
        <end position="18"/>
    </location>
</feature>
<reference evidence="8 9" key="1">
    <citation type="submission" date="2019-08" db="EMBL/GenBank/DDBJ databases">
        <title>The genome sequence of a newly discovered highly antifungal drug resistant Aspergillus species, Aspergillus tanneri NIH 1004.</title>
        <authorList>
            <person name="Mounaud S."/>
            <person name="Singh I."/>
            <person name="Joardar V."/>
            <person name="Pakala S."/>
            <person name="Pakala S."/>
            <person name="Venepally P."/>
            <person name="Chung J.K."/>
            <person name="Losada L."/>
            <person name="Nierman W.C."/>
        </authorList>
    </citation>
    <scope>NUCLEOTIDE SEQUENCE [LARGE SCALE GENOMIC DNA]</scope>
    <source>
        <strain evidence="8 9">NIH1004</strain>
    </source>
</reference>
<evidence type="ECO:0000256" key="4">
    <source>
        <dbReference type="ARBA" id="ARBA00023002"/>
    </source>
</evidence>
<dbReference type="AlphaFoldDB" id="A0A5M9N6L4"/>
<comment type="similarity">
    <text evidence="1">Belongs to the paxM FAD-dependent monooxygenase family.</text>
</comment>
<dbReference type="GeneID" id="54324534"/>
<evidence type="ECO:0000259" key="7">
    <source>
        <dbReference type="Pfam" id="PF01494"/>
    </source>
</evidence>
<dbReference type="GO" id="GO:0071949">
    <property type="term" value="F:FAD binding"/>
    <property type="evidence" value="ECO:0007669"/>
    <property type="project" value="InterPro"/>
</dbReference>
<proteinExistence type="inferred from homology"/>
<dbReference type="EMBL" id="QUQM01000002">
    <property type="protein sequence ID" value="KAA8652923.1"/>
    <property type="molecule type" value="Genomic_DNA"/>
</dbReference>
<keyword evidence="3" id="KW-0274">FAD</keyword>
<dbReference type="OrthoDB" id="9993796at2759"/>
<evidence type="ECO:0000256" key="2">
    <source>
        <dbReference type="ARBA" id="ARBA00022630"/>
    </source>
</evidence>
<dbReference type="Pfam" id="PF01494">
    <property type="entry name" value="FAD_binding_3"/>
    <property type="match status" value="1"/>
</dbReference>
<dbReference type="SUPFAM" id="SSF51905">
    <property type="entry name" value="FAD/NAD(P)-binding domain"/>
    <property type="match status" value="1"/>
</dbReference>
<dbReference type="VEuPathDB" id="FungiDB:EYZ11_006388"/>
<dbReference type="InterPro" id="IPR036188">
    <property type="entry name" value="FAD/NAD-bd_sf"/>
</dbReference>
<keyword evidence="2" id="KW-0285">Flavoprotein</keyword>
<name>A0A5M9N6L4_9EURO</name>
<dbReference type="InterPro" id="IPR002938">
    <property type="entry name" value="FAD-bd"/>
</dbReference>
<comment type="caution">
    <text evidence="8">The sequence shown here is derived from an EMBL/GenBank/DDBJ whole genome shotgun (WGS) entry which is preliminary data.</text>
</comment>
<dbReference type="PRINTS" id="PR00420">
    <property type="entry name" value="RNGMNOXGNASE"/>
</dbReference>
<dbReference type="Gene3D" id="3.50.50.60">
    <property type="entry name" value="FAD/NAD(P)-binding domain"/>
    <property type="match status" value="1"/>
</dbReference>
<evidence type="ECO:0000256" key="6">
    <source>
        <dbReference type="SAM" id="SignalP"/>
    </source>
</evidence>
<dbReference type="GO" id="GO:0004497">
    <property type="term" value="F:monooxygenase activity"/>
    <property type="evidence" value="ECO:0007669"/>
    <property type="project" value="UniProtKB-KW"/>
</dbReference>
<evidence type="ECO:0000256" key="1">
    <source>
        <dbReference type="ARBA" id="ARBA00007992"/>
    </source>
</evidence>
<dbReference type="PANTHER" id="PTHR13789">
    <property type="entry name" value="MONOOXYGENASE"/>
    <property type="match status" value="1"/>
</dbReference>
<keyword evidence="4" id="KW-0560">Oxidoreductase</keyword>
<evidence type="ECO:0000256" key="5">
    <source>
        <dbReference type="ARBA" id="ARBA00023033"/>
    </source>
</evidence>
<dbReference type="InterPro" id="IPR050493">
    <property type="entry name" value="FAD-dep_Monooxygenase_BioMet"/>
</dbReference>
<protein>
    <recommendedName>
        <fullName evidence="7">FAD-binding domain-containing protein</fullName>
    </recommendedName>
</protein>
<organism evidence="8 9">
    <name type="scientific">Aspergillus tanneri</name>
    <dbReference type="NCBI Taxonomy" id="1220188"/>
    <lineage>
        <taxon>Eukaryota</taxon>
        <taxon>Fungi</taxon>
        <taxon>Dikarya</taxon>
        <taxon>Ascomycota</taxon>
        <taxon>Pezizomycotina</taxon>
        <taxon>Eurotiomycetes</taxon>
        <taxon>Eurotiomycetidae</taxon>
        <taxon>Eurotiales</taxon>
        <taxon>Aspergillaceae</taxon>
        <taxon>Aspergillus</taxon>
        <taxon>Aspergillus subgen. Circumdati</taxon>
    </lineage>
</organism>